<comment type="caution">
    <text evidence="2">The sequence shown here is derived from an EMBL/GenBank/DDBJ whole genome shotgun (WGS) entry which is preliminary data.</text>
</comment>
<protein>
    <submittedName>
        <fullName evidence="2">Uncharacterized protein</fullName>
    </submittedName>
</protein>
<reference evidence="2 3" key="1">
    <citation type="journal article" date="2014" name="Agronomy (Basel)">
        <title>A Draft Genome Sequence for Ensete ventricosum, the Drought-Tolerant Tree Against Hunger.</title>
        <authorList>
            <person name="Harrison J."/>
            <person name="Moore K.A."/>
            <person name="Paszkiewicz K."/>
            <person name="Jones T."/>
            <person name="Grant M."/>
            <person name="Ambacheew D."/>
            <person name="Muzemil S."/>
            <person name="Studholme D.J."/>
        </authorList>
    </citation>
    <scope>NUCLEOTIDE SEQUENCE [LARGE SCALE GENOMIC DNA]</scope>
</reference>
<dbReference type="AlphaFoldDB" id="A0A426WWE7"/>
<feature type="region of interest" description="Disordered" evidence="1">
    <location>
        <begin position="1"/>
        <end position="26"/>
    </location>
</feature>
<evidence type="ECO:0000256" key="1">
    <source>
        <dbReference type="SAM" id="MobiDB-lite"/>
    </source>
</evidence>
<sequence length="108" mass="12147">MKREKISQPPSRLPRSKDKPYSLLSEKGTHQYSLRIVIEDTCSSWDDPDHHPPHPVVGATDDSPTASFLDDAIGFPRSMGDAPDHVTTRCRELTTPPRVLFKGSWGHR</sequence>
<dbReference type="Proteomes" id="UP000287651">
    <property type="component" value="Unassembled WGS sequence"/>
</dbReference>
<organism evidence="2 3">
    <name type="scientific">Ensete ventricosum</name>
    <name type="common">Abyssinian banana</name>
    <name type="synonym">Musa ensete</name>
    <dbReference type="NCBI Taxonomy" id="4639"/>
    <lineage>
        <taxon>Eukaryota</taxon>
        <taxon>Viridiplantae</taxon>
        <taxon>Streptophyta</taxon>
        <taxon>Embryophyta</taxon>
        <taxon>Tracheophyta</taxon>
        <taxon>Spermatophyta</taxon>
        <taxon>Magnoliopsida</taxon>
        <taxon>Liliopsida</taxon>
        <taxon>Zingiberales</taxon>
        <taxon>Musaceae</taxon>
        <taxon>Ensete</taxon>
    </lineage>
</organism>
<accession>A0A426WWE7</accession>
<dbReference type="EMBL" id="AMZH03038413">
    <property type="protein sequence ID" value="RRT31541.1"/>
    <property type="molecule type" value="Genomic_DNA"/>
</dbReference>
<gene>
    <name evidence="2" type="ORF">B296_00058687</name>
</gene>
<feature type="region of interest" description="Disordered" evidence="1">
    <location>
        <begin position="45"/>
        <end position="65"/>
    </location>
</feature>
<evidence type="ECO:0000313" key="2">
    <source>
        <dbReference type="EMBL" id="RRT31541.1"/>
    </source>
</evidence>
<evidence type="ECO:0000313" key="3">
    <source>
        <dbReference type="Proteomes" id="UP000287651"/>
    </source>
</evidence>
<name>A0A426WWE7_ENSVE</name>
<proteinExistence type="predicted"/>